<feature type="region of interest" description="Disordered" evidence="2">
    <location>
        <begin position="811"/>
        <end position="832"/>
    </location>
</feature>
<keyword evidence="3" id="KW-1133">Transmembrane helix</keyword>
<feature type="compositionally biased region" description="Basic and acidic residues" evidence="2">
    <location>
        <begin position="1157"/>
        <end position="1200"/>
    </location>
</feature>
<dbReference type="PANTHER" id="PTHR32083:SF0">
    <property type="entry name" value="CILIA AND FLAGELLA-ASSOCIATED PROTEIN 58"/>
    <property type="match status" value="1"/>
</dbReference>
<feature type="transmembrane region" description="Helical" evidence="3">
    <location>
        <begin position="34"/>
        <end position="57"/>
    </location>
</feature>
<feature type="compositionally biased region" description="Basic and acidic residues" evidence="2">
    <location>
        <begin position="1011"/>
        <end position="1020"/>
    </location>
</feature>
<evidence type="ECO:0000259" key="4">
    <source>
        <dbReference type="PROSITE" id="PS50112"/>
    </source>
</evidence>
<organism evidence="5 6">
    <name type="scientific">Alteromonas halophila</name>
    <dbReference type="NCBI Taxonomy" id="516698"/>
    <lineage>
        <taxon>Bacteria</taxon>
        <taxon>Pseudomonadati</taxon>
        <taxon>Pseudomonadota</taxon>
        <taxon>Gammaproteobacteria</taxon>
        <taxon>Alteromonadales</taxon>
        <taxon>Alteromonadaceae</taxon>
        <taxon>Alteromonas/Salinimonas group</taxon>
        <taxon>Alteromonas</taxon>
    </lineage>
</organism>
<protein>
    <recommendedName>
        <fullName evidence="4">PAS domain-containing protein</fullName>
    </recommendedName>
</protein>
<dbReference type="Proteomes" id="UP000631300">
    <property type="component" value="Unassembled WGS sequence"/>
</dbReference>
<sequence>MGWFLRSINPTLLLLLLLPSPAWAWAEKIQALPAITFTLVFWALVGLAALFCVLYLVSRISAKRYQKARDKQQSTSTQLQAQLDSLSTGIVLLSDQQRIMYVNRTGAYLLGKKADALLDTELTAAMPETLSHDLLHALAGAREQVLQCKLPSRDRHYRVRVTPKMPDVTGCAAQVLLEDVDRLQHEIDKGDALAGHLSALWDTAQTGLIRLDTGSGDVTVSASLEKWLEQPPVTGDEIAGIFSDSDKPAVSELINRAKDGEGDTIEVTLNSTGRAIPVWLTSRCATHTLHDTPLIHLTLTSRERELQHEADAQNAKKRYQSLTALLPQACYLTDADLKLTECNRSFAKVFGVDPMRVKGKPITEISCFNDAMASLHLNLETAMPKHATVTLALADDLKKTLKVHVQAVYEDGKRTGILGIAEDITTQVQLENDRQHAVKRLHAFIDRAPMGVVVFDGDDKIKEVNHTVTRQLGLSADEIRQRTFYDMFSQGDQAGRAARKLHRHDQFSELPALLNSNGKPVSTTLYASKINELPQEFVCWIGGREEQDYLNDRFERLIKYASVPVGILEEQGFSHLNTAACVFFGLHDEDELLGKGPDEGLLNDNEEKARQLSEKLSTARHQGQVQTFTWQHTFRGQSLPCELTLIPVLRDGELQSVICIWVDLRALEKANAARTEALQLREAAEKEVAEKQQLLASSQSKLEKQSATLAQTEESLATTEQKLSEAEEDLSEKMGTITDLQQAHKDISEHLASLQGDYARNKNLLAQSQQANADLEAQLKQSSAKVGRLEAQRNQIADKLQYSEKQYQQAQAQLDESKKETERLREARREQEQEVEQYLSQITSLKDSIGDKDKQLSDVSGQINALQSQLVSSGEASDKLREQLANQRKASDRAEKQRREIELACQAAEAELAAKARNIEHLQHEMQMLEKMSQQEKGDMEAYASQLQQELEAKQSQLSQTESALEKIRAQSEADQREKAQQQDVLAKLQQEMQQAEQQAKAQQEKMATLDAERKAEQQRMQEALQAKQAQLSETARNLEEAKKQNEDAAAEKARQQAMLDKLQQDMQTTRDEAEAQQARLAAMSAERKEEHAKLQEDLQAKQKQLQETKSFLQDAKQQTESEKAEKARQQAIFEKLKSELATMEAKSAEQQQAIAETDKARQAEQQAMEEKLAARQKQLEETRAELSARQQQMDEEKQARQTQQALLEKLQSEMASMEKRAQEQQQAMSSSDKRRAEEQARLAKELEGKQQQLEEARKELTARQQQMDAEKLAREEQQAMLEQLKSELSDVAQRAEKQKEMMSGSDEQWRRHHEEIEAQKKQLQQALSQAENQNTSMQSQLEQSREALTQAESKVSRTISEEQKLQSELNTAREQAASLRERLAQQEAQEAQLQSQVRSQQSALKEREQSISDLQAKQKALADKLSAIEKEYAQTKASLSQQDSSQSELSDQLKQLESELLQSKSQLDTKEKALQQAQTKLKDSEHKLVEQEQALVDAQKAELQKENADDTPSRPVPAFAKAPMPADPIVWFDLLPYLQQNEQVGSLAQSLTSLMDNLSEAVEGVEQAVMEDSRGKILTSSRKLVSVIKTVQSDPLNDMAARLQADYESNNFDNISIFWPTARQNLMKTLRVIYSHLHE</sequence>
<feature type="compositionally biased region" description="Basic and acidic residues" evidence="2">
    <location>
        <begin position="1292"/>
        <end position="1301"/>
    </location>
</feature>
<feature type="compositionally biased region" description="Low complexity" evidence="2">
    <location>
        <begin position="986"/>
        <end position="1007"/>
    </location>
</feature>
<feature type="compositionally biased region" description="Basic and acidic residues" evidence="2">
    <location>
        <begin position="1308"/>
        <end position="1321"/>
    </location>
</feature>
<keyword evidence="3" id="KW-0472">Membrane</keyword>
<keyword evidence="1" id="KW-0175">Coiled coil</keyword>
<dbReference type="SUPFAM" id="SSF57997">
    <property type="entry name" value="Tropomyosin"/>
    <property type="match status" value="2"/>
</dbReference>
<dbReference type="PANTHER" id="PTHR32083">
    <property type="entry name" value="CILIA AND FLAGELLA-ASSOCIATED PROTEIN 58-RELATED"/>
    <property type="match status" value="1"/>
</dbReference>
<feature type="compositionally biased region" description="Basic and acidic residues" evidence="2">
    <location>
        <begin position="1086"/>
        <end position="1107"/>
    </location>
</feature>
<dbReference type="InterPro" id="IPR013767">
    <property type="entry name" value="PAS_fold"/>
</dbReference>
<evidence type="ECO:0000313" key="6">
    <source>
        <dbReference type="Proteomes" id="UP000631300"/>
    </source>
</evidence>
<dbReference type="Gene3D" id="3.30.450.20">
    <property type="entry name" value="PAS domain"/>
    <property type="match status" value="4"/>
</dbReference>
<reference evidence="5" key="2">
    <citation type="submission" date="2020-09" db="EMBL/GenBank/DDBJ databases">
        <authorList>
            <person name="Sun Q."/>
            <person name="Kim S."/>
        </authorList>
    </citation>
    <scope>NUCLEOTIDE SEQUENCE</scope>
    <source>
        <strain evidence="5">KCTC 22164</strain>
    </source>
</reference>
<evidence type="ECO:0000256" key="1">
    <source>
        <dbReference type="ARBA" id="ARBA00023054"/>
    </source>
</evidence>
<dbReference type="RefSeq" id="WP_189403967.1">
    <property type="nucleotide sequence ID" value="NZ_BMXP01000002.1"/>
</dbReference>
<comment type="caution">
    <text evidence="5">The sequence shown here is derived from an EMBL/GenBank/DDBJ whole genome shotgun (WGS) entry which is preliminary data.</text>
</comment>
<proteinExistence type="predicted"/>
<dbReference type="CDD" id="cd00130">
    <property type="entry name" value="PAS"/>
    <property type="match status" value="2"/>
</dbReference>
<dbReference type="Pfam" id="PF00989">
    <property type="entry name" value="PAS"/>
    <property type="match status" value="1"/>
</dbReference>
<evidence type="ECO:0000256" key="3">
    <source>
        <dbReference type="SAM" id="Phobius"/>
    </source>
</evidence>
<keyword evidence="6" id="KW-1185">Reference proteome</keyword>
<feature type="compositionally biased region" description="Basic and acidic residues" evidence="2">
    <location>
        <begin position="815"/>
        <end position="832"/>
    </location>
</feature>
<dbReference type="InterPro" id="IPR000014">
    <property type="entry name" value="PAS"/>
</dbReference>
<name>A0A918JH19_9ALTE</name>
<dbReference type="Pfam" id="PF08448">
    <property type="entry name" value="PAS_4"/>
    <property type="match status" value="2"/>
</dbReference>
<dbReference type="PROSITE" id="PS50112">
    <property type="entry name" value="PAS"/>
    <property type="match status" value="1"/>
</dbReference>
<dbReference type="Pfam" id="PF13426">
    <property type="entry name" value="PAS_9"/>
    <property type="match status" value="1"/>
</dbReference>
<feature type="compositionally biased region" description="Basic and acidic residues" evidence="2">
    <location>
        <begin position="1118"/>
        <end position="1127"/>
    </location>
</feature>
<evidence type="ECO:0000256" key="2">
    <source>
        <dbReference type="SAM" id="MobiDB-lite"/>
    </source>
</evidence>
<feature type="compositionally biased region" description="Polar residues" evidence="2">
    <location>
        <begin position="1332"/>
        <end position="1359"/>
    </location>
</feature>
<feature type="compositionally biased region" description="Basic and acidic residues" evidence="2">
    <location>
        <begin position="1232"/>
        <end position="1262"/>
    </location>
</feature>
<dbReference type="SMART" id="SM00091">
    <property type="entry name" value="PAS"/>
    <property type="match status" value="5"/>
</dbReference>
<feature type="domain" description="PAS" evidence="4">
    <location>
        <begin position="437"/>
        <end position="493"/>
    </location>
</feature>
<feature type="region of interest" description="Disordered" evidence="2">
    <location>
        <begin position="953"/>
        <end position="1127"/>
    </location>
</feature>
<dbReference type="SUPFAM" id="SSF55785">
    <property type="entry name" value="PYP-like sensor domain (PAS domain)"/>
    <property type="match status" value="4"/>
</dbReference>
<feature type="compositionally biased region" description="Basic and acidic residues" evidence="2">
    <location>
        <begin position="964"/>
        <end position="981"/>
    </location>
</feature>
<feature type="region of interest" description="Disordered" evidence="2">
    <location>
        <begin position="870"/>
        <end position="896"/>
    </location>
</feature>
<feature type="region of interest" description="Disordered" evidence="2">
    <location>
        <begin position="1148"/>
        <end position="1275"/>
    </location>
</feature>
<keyword evidence="3" id="KW-0812">Transmembrane</keyword>
<dbReference type="InterPro" id="IPR035965">
    <property type="entry name" value="PAS-like_dom_sf"/>
</dbReference>
<dbReference type="EMBL" id="BMXP01000002">
    <property type="protein sequence ID" value="GGW79037.1"/>
    <property type="molecule type" value="Genomic_DNA"/>
</dbReference>
<feature type="compositionally biased region" description="Basic and acidic residues" evidence="2">
    <location>
        <begin position="1037"/>
        <end position="1055"/>
    </location>
</feature>
<feature type="compositionally biased region" description="Polar residues" evidence="2">
    <location>
        <begin position="953"/>
        <end position="963"/>
    </location>
</feature>
<feature type="compositionally biased region" description="Polar residues" evidence="2">
    <location>
        <begin position="1108"/>
        <end position="1117"/>
    </location>
</feature>
<feature type="region of interest" description="Disordered" evidence="2">
    <location>
        <begin position="1292"/>
        <end position="1384"/>
    </location>
</feature>
<dbReference type="NCBIfam" id="TIGR00229">
    <property type="entry name" value="sensory_box"/>
    <property type="match status" value="3"/>
</dbReference>
<gene>
    <name evidence="5" type="ORF">GCM10007391_09640</name>
</gene>
<accession>A0A918JH19</accession>
<dbReference type="GO" id="GO:0006355">
    <property type="term" value="P:regulation of DNA-templated transcription"/>
    <property type="evidence" value="ECO:0007669"/>
    <property type="project" value="InterPro"/>
</dbReference>
<evidence type="ECO:0000313" key="5">
    <source>
        <dbReference type="EMBL" id="GGW79037.1"/>
    </source>
</evidence>
<feature type="compositionally biased region" description="Low complexity" evidence="2">
    <location>
        <begin position="1322"/>
        <end position="1331"/>
    </location>
</feature>
<dbReference type="InterPro" id="IPR013656">
    <property type="entry name" value="PAS_4"/>
</dbReference>
<dbReference type="GO" id="GO:0005856">
    <property type="term" value="C:cytoskeleton"/>
    <property type="evidence" value="ECO:0007669"/>
    <property type="project" value="TreeGrafter"/>
</dbReference>
<dbReference type="Gene3D" id="1.10.287.1490">
    <property type="match status" value="1"/>
</dbReference>
<reference evidence="5" key="1">
    <citation type="journal article" date="2014" name="Int. J. Syst. Evol. Microbiol.">
        <title>Complete genome sequence of Corynebacterium casei LMG S-19264T (=DSM 44701T), isolated from a smear-ripened cheese.</title>
        <authorList>
            <consortium name="US DOE Joint Genome Institute (JGI-PGF)"/>
            <person name="Walter F."/>
            <person name="Albersmeier A."/>
            <person name="Kalinowski J."/>
            <person name="Ruckert C."/>
        </authorList>
    </citation>
    <scope>NUCLEOTIDE SEQUENCE</scope>
    <source>
        <strain evidence="5">KCTC 22164</strain>
    </source>
</reference>